<dbReference type="EMBL" id="CACTIH010004329">
    <property type="protein sequence ID" value="CAA2990598.1"/>
    <property type="molecule type" value="Genomic_DNA"/>
</dbReference>
<sequence length="425" mass="46069">MFGSLHWATPTSLAAAVLVSCHLPQPAHPPAPTPAPRQDDTVSHSAPAAPSEQWFGPGPPQFNRYTGGLVEQQETPKTIDTRPGHAFQRLTAPPIFDPVVDPTTGRPSIVAGSRRGNTPTGTLPTPALPSPGSNGMTGFWKRLREESPTTMHAARRNRTDTGLPSVSPIRTAKRRSEFQVAPALSYPTTAQATVATTTDNAYPAGQPTADGNAHFSPFQNDDEEETRPARSVSPGHYDEDVERLLTPSTSGEPEPLLDAVVCYPADCIYGIDDELCGLSQYHVGAAHSLLFPIAGLSRRPFEKARRSDHAMSSAVVERRLSWLLLNILKFRPTPGVIPAFRAPLLNWKTGIRKTCLLSSGRDLSQPPEPDYRWSHLGVRLGEPSAPIVRYSLSMRGPLPHGYDRLRGGLLLLLVGVKHVGISVLF</sequence>
<evidence type="ECO:0000313" key="4">
    <source>
        <dbReference type="Proteomes" id="UP000594638"/>
    </source>
</evidence>
<feature type="signal peptide" evidence="2">
    <location>
        <begin position="1"/>
        <end position="16"/>
    </location>
</feature>
<reference evidence="3 4" key="1">
    <citation type="submission" date="2019-12" db="EMBL/GenBank/DDBJ databases">
        <authorList>
            <person name="Alioto T."/>
            <person name="Alioto T."/>
            <person name="Gomez Garrido J."/>
        </authorList>
    </citation>
    <scope>NUCLEOTIDE SEQUENCE [LARGE SCALE GENOMIC DNA]</scope>
</reference>
<feature type="region of interest" description="Disordered" evidence="1">
    <location>
        <begin position="147"/>
        <end position="167"/>
    </location>
</feature>
<name>A0A8S0SGD3_OLEEU</name>
<keyword evidence="2" id="KW-0732">Signal</keyword>
<dbReference type="AlphaFoldDB" id="A0A8S0SGD3"/>
<feature type="compositionally biased region" description="Low complexity" evidence="1">
    <location>
        <begin position="118"/>
        <end position="133"/>
    </location>
</feature>
<protein>
    <submittedName>
        <fullName evidence="3">Uncharacterized protein</fullName>
    </submittedName>
</protein>
<comment type="caution">
    <text evidence="3">The sequence shown here is derived from an EMBL/GenBank/DDBJ whole genome shotgun (WGS) entry which is preliminary data.</text>
</comment>
<feature type="region of interest" description="Disordered" evidence="1">
    <location>
        <begin position="27"/>
        <end position="66"/>
    </location>
</feature>
<dbReference type="Proteomes" id="UP000594638">
    <property type="component" value="Unassembled WGS sequence"/>
</dbReference>
<organism evidence="3 4">
    <name type="scientific">Olea europaea subsp. europaea</name>
    <dbReference type="NCBI Taxonomy" id="158383"/>
    <lineage>
        <taxon>Eukaryota</taxon>
        <taxon>Viridiplantae</taxon>
        <taxon>Streptophyta</taxon>
        <taxon>Embryophyta</taxon>
        <taxon>Tracheophyta</taxon>
        <taxon>Spermatophyta</taxon>
        <taxon>Magnoliopsida</taxon>
        <taxon>eudicotyledons</taxon>
        <taxon>Gunneridae</taxon>
        <taxon>Pentapetalae</taxon>
        <taxon>asterids</taxon>
        <taxon>lamiids</taxon>
        <taxon>Lamiales</taxon>
        <taxon>Oleaceae</taxon>
        <taxon>Oleeae</taxon>
        <taxon>Olea</taxon>
    </lineage>
</organism>
<evidence type="ECO:0000256" key="1">
    <source>
        <dbReference type="SAM" id="MobiDB-lite"/>
    </source>
</evidence>
<keyword evidence="4" id="KW-1185">Reference proteome</keyword>
<feature type="region of interest" description="Disordered" evidence="1">
    <location>
        <begin position="199"/>
        <end position="240"/>
    </location>
</feature>
<proteinExistence type="predicted"/>
<evidence type="ECO:0000256" key="2">
    <source>
        <dbReference type="SAM" id="SignalP"/>
    </source>
</evidence>
<feature type="chain" id="PRO_5035939373" evidence="2">
    <location>
        <begin position="17"/>
        <end position="425"/>
    </location>
</feature>
<gene>
    <name evidence="3" type="ORF">OLEA9_A112715</name>
</gene>
<evidence type="ECO:0000313" key="3">
    <source>
        <dbReference type="EMBL" id="CAA2990598.1"/>
    </source>
</evidence>
<accession>A0A8S0SGD3</accession>
<feature type="region of interest" description="Disordered" evidence="1">
    <location>
        <begin position="108"/>
        <end position="134"/>
    </location>
</feature>
<dbReference type="Gramene" id="OE9A112715T1">
    <property type="protein sequence ID" value="OE9A112715C1"/>
    <property type="gene ID" value="OE9A112715"/>
</dbReference>